<dbReference type="OrthoDB" id="269227at2759"/>
<feature type="domain" description="Glucose-methanol-choline oxidoreductase C-terminal" evidence="10">
    <location>
        <begin position="438"/>
        <end position="576"/>
    </location>
</feature>
<proteinExistence type="inferred from homology"/>
<dbReference type="Gene3D" id="3.50.50.60">
    <property type="entry name" value="FAD/NAD(P)-binding domain"/>
    <property type="match status" value="1"/>
</dbReference>
<dbReference type="InterPro" id="IPR036188">
    <property type="entry name" value="FAD/NAD-bd_sf"/>
</dbReference>
<dbReference type="GO" id="GO:0050660">
    <property type="term" value="F:flavin adenine dinucleotide binding"/>
    <property type="evidence" value="ECO:0007669"/>
    <property type="project" value="InterPro"/>
</dbReference>
<dbReference type="Pfam" id="PF05199">
    <property type="entry name" value="GMC_oxred_C"/>
    <property type="match status" value="1"/>
</dbReference>
<keyword evidence="5" id="KW-0560">Oxidoreductase</keyword>
<keyword evidence="12" id="KW-1185">Reference proteome</keyword>
<evidence type="ECO:0000259" key="9">
    <source>
        <dbReference type="Pfam" id="PF00732"/>
    </source>
</evidence>
<evidence type="ECO:0000256" key="2">
    <source>
        <dbReference type="ARBA" id="ARBA00010790"/>
    </source>
</evidence>
<evidence type="ECO:0000256" key="8">
    <source>
        <dbReference type="SAM" id="SignalP"/>
    </source>
</evidence>
<dbReference type="Pfam" id="PF00732">
    <property type="entry name" value="GMC_oxred_N"/>
    <property type="match status" value="1"/>
</dbReference>
<dbReference type="GO" id="GO:0016614">
    <property type="term" value="F:oxidoreductase activity, acting on CH-OH group of donors"/>
    <property type="evidence" value="ECO:0007669"/>
    <property type="project" value="InterPro"/>
</dbReference>
<evidence type="ECO:0000313" key="11">
    <source>
        <dbReference type="EMBL" id="KAF2790849.1"/>
    </source>
</evidence>
<feature type="binding site" evidence="7">
    <location>
        <position position="254"/>
    </location>
    <ligand>
        <name>FAD</name>
        <dbReference type="ChEBI" id="CHEBI:57692"/>
    </ligand>
</feature>
<dbReference type="SUPFAM" id="SSF51905">
    <property type="entry name" value="FAD/NAD(P)-binding domain"/>
    <property type="match status" value="1"/>
</dbReference>
<feature type="signal peptide" evidence="8">
    <location>
        <begin position="1"/>
        <end position="23"/>
    </location>
</feature>
<evidence type="ECO:0000259" key="10">
    <source>
        <dbReference type="Pfam" id="PF05199"/>
    </source>
</evidence>
<protein>
    <submittedName>
        <fullName evidence="11">GMC oxidoreductase</fullName>
    </submittedName>
</protein>
<feature type="active site" description="Proton acceptor" evidence="6">
    <location>
        <position position="567"/>
    </location>
</feature>
<gene>
    <name evidence="11" type="ORF">K505DRAFT_281833</name>
</gene>
<dbReference type="InterPro" id="IPR012132">
    <property type="entry name" value="GMC_OxRdtase"/>
</dbReference>
<dbReference type="PIRSF" id="PIRSF000137">
    <property type="entry name" value="Alcohol_oxidase"/>
    <property type="match status" value="1"/>
</dbReference>
<comment type="cofactor">
    <cofactor evidence="1 7">
        <name>FAD</name>
        <dbReference type="ChEBI" id="CHEBI:57692"/>
    </cofactor>
</comment>
<dbReference type="Gene3D" id="3.30.560.10">
    <property type="entry name" value="Glucose Oxidase, domain 3"/>
    <property type="match status" value="1"/>
</dbReference>
<feature type="binding site" evidence="7">
    <location>
        <position position="109"/>
    </location>
    <ligand>
        <name>FAD</name>
        <dbReference type="ChEBI" id="CHEBI:57692"/>
    </ligand>
</feature>
<reference evidence="11" key="1">
    <citation type="journal article" date="2020" name="Stud. Mycol.">
        <title>101 Dothideomycetes genomes: a test case for predicting lifestyles and emergence of pathogens.</title>
        <authorList>
            <person name="Haridas S."/>
            <person name="Albert R."/>
            <person name="Binder M."/>
            <person name="Bloem J."/>
            <person name="Labutti K."/>
            <person name="Salamov A."/>
            <person name="Andreopoulos B."/>
            <person name="Baker S."/>
            <person name="Barry K."/>
            <person name="Bills G."/>
            <person name="Bluhm B."/>
            <person name="Cannon C."/>
            <person name="Castanera R."/>
            <person name="Culley D."/>
            <person name="Daum C."/>
            <person name="Ezra D."/>
            <person name="Gonzalez J."/>
            <person name="Henrissat B."/>
            <person name="Kuo A."/>
            <person name="Liang C."/>
            <person name="Lipzen A."/>
            <person name="Lutzoni F."/>
            <person name="Magnuson J."/>
            <person name="Mondo S."/>
            <person name="Nolan M."/>
            <person name="Ohm R."/>
            <person name="Pangilinan J."/>
            <person name="Park H.-J."/>
            <person name="Ramirez L."/>
            <person name="Alfaro M."/>
            <person name="Sun H."/>
            <person name="Tritt A."/>
            <person name="Yoshinaga Y."/>
            <person name="Zwiers L.-H."/>
            <person name="Turgeon B."/>
            <person name="Goodwin S."/>
            <person name="Spatafora J."/>
            <person name="Crous P."/>
            <person name="Grigoriev I."/>
        </authorList>
    </citation>
    <scope>NUCLEOTIDE SEQUENCE</scope>
    <source>
        <strain evidence="11">CBS 109.77</strain>
    </source>
</reference>
<keyword evidence="8" id="KW-0732">Signal</keyword>
<dbReference type="PANTHER" id="PTHR11552:SF201">
    <property type="entry name" value="GLUCOSE-METHANOL-CHOLINE OXIDOREDUCTASE N-TERMINAL DOMAIN-CONTAINING PROTEIN"/>
    <property type="match status" value="1"/>
</dbReference>
<organism evidence="11 12">
    <name type="scientific">Melanomma pulvis-pyrius CBS 109.77</name>
    <dbReference type="NCBI Taxonomy" id="1314802"/>
    <lineage>
        <taxon>Eukaryota</taxon>
        <taxon>Fungi</taxon>
        <taxon>Dikarya</taxon>
        <taxon>Ascomycota</taxon>
        <taxon>Pezizomycotina</taxon>
        <taxon>Dothideomycetes</taxon>
        <taxon>Pleosporomycetidae</taxon>
        <taxon>Pleosporales</taxon>
        <taxon>Melanommataceae</taxon>
        <taxon>Melanomma</taxon>
    </lineage>
</organism>
<accession>A0A6A6X3E6</accession>
<evidence type="ECO:0000256" key="6">
    <source>
        <dbReference type="PIRSR" id="PIRSR000137-1"/>
    </source>
</evidence>
<feature type="domain" description="Glucose-methanol-choline oxidoreductase N-terminal" evidence="9">
    <location>
        <begin position="26"/>
        <end position="336"/>
    </location>
</feature>
<evidence type="ECO:0000256" key="1">
    <source>
        <dbReference type="ARBA" id="ARBA00001974"/>
    </source>
</evidence>
<keyword evidence="4 7" id="KW-0274">FAD</keyword>
<name>A0A6A6X3E6_9PLEO</name>
<feature type="active site" description="Proton acceptor" evidence="6">
    <location>
        <position position="524"/>
    </location>
</feature>
<evidence type="ECO:0000256" key="5">
    <source>
        <dbReference type="ARBA" id="ARBA00023002"/>
    </source>
</evidence>
<keyword evidence="3" id="KW-0285">Flavoprotein</keyword>
<dbReference type="PANTHER" id="PTHR11552">
    <property type="entry name" value="GLUCOSE-METHANOL-CHOLINE GMC OXIDOREDUCTASE"/>
    <property type="match status" value="1"/>
</dbReference>
<dbReference type="EMBL" id="MU002051">
    <property type="protein sequence ID" value="KAF2790849.1"/>
    <property type="molecule type" value="Genomic_DNA"/>
</dbReference>
<feature type="chain" id="PRO_5025378749" evidence="8">
    <location>
        <begin position="24"/>
        <end position="588"/>
    </location>
</feature>
<evidence type="ECO:0000256" key="7">
    <source>
        <dbReference type="PIRSR" id="PIRSR000137-2"/>
    </source>
</evidence>
<comment type="similarity">
    <text evidence="2">Belongs to the GMC oxidoreductase family.</text>
</comment>
<dbReference type="Gene3D" id="4.10.450.10">
    <property type="entry name" value="Glucose Oxidase, domain 2"/>
    <property type="match status" value="1"/>
</dbReference>
<evidence type="ECO:0000256" key="3">
    <source>
        <dbReference type="ARBA" id="ARBA00022630"/>
    </source>
</evidence>
<dbReference type="InterPro" id="IPR027424">
    <property type="entry name" value="Glucose_Oxidase_domain_2"/>
</dbReference>
<dbReference type="AlphaFoldDB" id="A0A6A6X3E6"/>
<dbReference type="SUPFAM" id="SSF54373">
    <property type="entry name" value="FAD-linked reductases, C-terminal domain"/>
    <property type="match status" value="1"/>
</dbReference>
<dbReference type="InterPro" id="IPR007867">
    <property type="entry name" value="GMC_OxRtase_C"/>
</dbReference>
<evidence type="ECO:0000313" key="12">
    <source>
        <dbReference type="Proteomes" id="UP000799757"/>
    </source>
</evidence>
<dbReference type="InterPro" id="IPR000172">
    <property type="entry name" value="GMC_OxRdtase_N"/>
</dbReference>
<sequence length="588" mass="62276">MPDMNVYKSLRFLLLAGAVAVRSETFDFVIAGAGTAGLVIANRLSERSDITVAVIEPGDDVRQDPDVQNVNFSFSSFNASINYQYPSVTSPALGSRNLTYRAGKAYGGTSTVNGMVYIRGDKAQYNAWEELGNEGWNWNSVFSYYKKGEKFIAPKSAQIAGGATYDKNVHGESGPLTIGFPSIISNGSFHDKALATWKALGLNPIADLNGGAPNGFVAAPQTLDPDANVREDSARAYYTPVEARPNLKIIKGTVKRITWANGHGGLAVASGFEIVSPSGKLVKIGARKEVVLSASAYRNPLILESSGVGNPQILKKLGIATKVNLPGVGESMQDHPIIAMTYSLKGSISGRIPYATMPTAQDVFGNKTASIAASTSAKLSEWAKAVSASSGGAISPSAIEKRFRIQHDLIFNKNITIAELFPSSTGTGVLAQFWTSMPFSWGSVHLGSKDNINTPTITPNLLSTDFDGEILAAVGRLSQKGYSTPPLSDLITDNTSPGYSKLPLNASDEQWATFLRENVLNGLHVVGTCAMLPKELGGVVDSEVRVHGTSNVRVVDASVIPMELSGHTMAPVYGVAEKAAAIIVASLG</sequence>
<feature type="binding site" evidence="7">
    <location>
        <begin position="113"/>
        <end position="116"/>
    </location>
    <ligand>
        <name>FAD</name>
        <dbReference type="ChEBI" id="CHEBI:57692"/>
    </ligand>
</feature>
<dbReference type="Proteomes" id="UP000799757">
    <property type="component" value="Unassembled WGS sequence"/>
</dbReference>
<evidence type="ECO:0000256" key="4">
    <source>
        <dbReference type="ARBA" id="ARBA00022827"/>
    </source>
</evidence>